<feature type="binding site" evidence="4">
    <location>
        <begin position="237"/>
        <end position="241"/>
    </location>
    <ligand>
        <name>ATP</name>
        <dbReference type="ChEBI" id="CHEBI:30616"/>
    </ligand>
</feature>
<dbReference type="PANTHER" id="PTHR11782">
    <property type="entry name" value="ADENOSINE/GUANOSINE DIPHOSPHATASE"/>
    <property type="match status" value="1"/>
</dbReference>
<evidence type="ECO:0000313" key="8">
    <source>
        <dbReference type="Proteomes" id="UP001153076"/>
    </source>
</evidence>
<feature type="transmembrane region" description="Helical" evidence="6">
    <location>
        <begin position="515"/>
        <end position="533"/>
    </location>
</feature>
<dbReference type="Gene3D" id="3.30.420.150">
    <property type="entry name" value="Exopolyphosphatase. Domain 2"/>
    <property type="match status" value="1"/>
</dbReference>
<keyword evidence="6" id="KW-0812">Transmembrane</keyword>
<dbReference type="AlphaFoldDB" id="A0A9Q1KL09"/>
<dbReference type="GO" id="GO:0016020">
    <property type="term" value="C:membrane"/>
    <property type="evidence" value="ECO:0007669"/>
    <property type="project" value="TreeGrafter"/>
</dbReference>
<keyword evidence="2" id="KW-0378">Hydrolase</keyword>
<accession>A0A9Q1KL09</accession>
<evidence type="ECO:0000256" key="6">
    <source>
        <dbReference type="SAM" id="Phobius"/>
    </source>
</evidence>
<dbReference type="InterPro" id="IPR000407">
    <property type="entry name" value="GDA1_CD39_NTPase"/>
</dbReference>
<dbReference type="PANTHER" id="PTHR11782:SF3">
    <property type="entry name" value="APYRASE 6-RELATED"/>
    <property type="match status" value="1"/>
</dbReference>
<evidence type="ECO:0000313" key="7">
    <source>
        <dbReference type="EMBL" id="KAJ8445474.1"/>
    </source>
</evidence>
<dbReference type="GO" id="GO:0009134">
    <property type="term" value="P:nucleoside diphosphate catabolic process"/>
    <property type="evidence" value="ECO:0007669"/>
    <property type="project" value="TreeGrafter"/>
</dbReference>
<keyword evidence="8" id="KW-1185">Reference proteome</keyword>
<keyword evidence="4" id="KW-0067">ATP-binding</keyword>
<dbReference type="Pfam" id="PF01150">
    <property type="entry name" value="GDA1_CD39"/>
    <property type="match status" value="1"/>
</dbReference>
<dbReference type="GO" id="GO:0017110">
    <property type="term" value="F:nucleoside diphosphate phosphatase activity"/>
    <property type="evidence" value="ECO:0007669"/>
    <property type="project" value="TreeGrafter"/>
</dbReference>
<organism evidence="7 8">
    <name type="scientific">Carnegiea gigantea</name>
    <dbReference type="NCBI Taxonomy" id="171969"/>
    <lineage>
        <taxon>Eukaryota</taxon>
        <taxon>Viridiplantae</taxon>
        <taxon>Streptophyta</taxon>
        <taxon>Embryophyta</taxon>
        <taxon>Tracheophyta</taxon>
        <taxon>Spermatophyta</taxon>
        <taxon>Magnoliopsida</taxon>
        <taxon>eudicotyledons</taxon>
        <taxon>Gunneridae</taxon>
        <taxon>Pentapetalae</taxon>
        <taxon>Caryophyllales</taxon>
        <taxon>Cactineae</taxon>
        <taxon>Cactaceae</taxon>
        <taxon>Cactoideae</taxon>
        <taxon>Echinocereeae</taxon>
        <taxon>Carnegiea</taxon>
    </lineage>
</organism>
<proteinExistence type="inferred from homology"/>
<keyword evidence="4" id="KW-0547">Nucleotide-binding</keyword>
<evidence type="ECO:0000256" key="3">
    <source>
        <dbReference type="PIRSR" id="PIRSR600407-1"/>
    </source>
</evidence>
<feature type="transmembrane region" description="Helical" evidence="6">
    <location>
        <begin position="52"/>
        <end position="73"/>
    </location>
</feature>
<evidence type="ECO:0000256" key="2">
    <source>
        <dbReference type="ARBA" id="ARBA00022801"/>
    </source>
</evidence>
<protein>
    <recommendedName>
        <fullName evidence="9">Apyrase 6</fullName>
    </recommendedName>
</protein>
<evidence type="ECO:0000256" key="5">
    <source>
        <dbReference type="SAM" id="MobiDB-lite"/>
    </source>
</evidence>
<evidence type="ECO:0008006" key="9">
    <source>
        <dbReference type="Google" id="ProtNLM"/>
    </source>
</evidence>
<keyword evidence="6" id="KW-1133">Transmembrane helix</keyword>
<feature type="compositionally biased region" description="Polar residues" evidence="5">
    <location>
        <begin position="1"/>
        <end position="33"/>
    </location>
</feature>
<feature type="region of interest" description="Disordered" evidence="5">
    <location>
        <begin position="1"/>
        <end position="41"/>
    </location>
</feature>
<dbReference type="Proteomes" id="UP001153076">
    <property type="component" value="Unassembled WGS sequence"/>
</dbReference>
<keyword evidence="6" id="KW-0472">Membrane</keyword>
<name>A0A9Q1KL09_9CARY</name>
<sequence>MRRPNARTSNPKTDPDSTMDSVSIKSVQFKQNPSTKSSSFSKSLKTQSKSTLLAISSFSIAFSLAFYVLFVFFRSPEDGRRFGIIIDGGSTGTRIHVFEYAIQGGAPRFDFGPNGHSSKRVNPGLSSFERDPDKAGGSLVELLEYGKGRVPEEFWKETEVRLMATAGLRLLELEVQERILESCRRVLGSSGFKFRDDWASVITGSDEGLYAWVVANYALGTLGGDPYKTTGIIELGGASAQVTFVSNEPVPPEFSRTLKYGNATYHLYSNSLLHFGQNVAFDSLKELLISSGVKLAAGTRKKELTLDPCTPKGYADNASSLNLSPDSLAQKYSSTFHAAGNFSECKTAALRLLQRSKDMLILLYNLQFYPVSCSHHHCTLGSTFMPKLRGRFLATENFFYTSQFLGLNQKAALSDMMVGGEQFCEEDWSNIRRKRSSHQEEDLLHYCFSSAYIVAFLHDSLGIPLDDRRIGYTNQVDNTPLDWALGALILQTTAVTDGENRGWIASIVKDNFPNLVLLLGAATLLTFAGWYVLQWNKPYFKTIYDLEKGRYIVTRVSR</sequence>
<dbReference type="Gene3D" id="3.30.420.40">
    <property type="match status" value="1"/>
</dbReference>
<dbReference type="GO" id="GO:0005524">
    <property type="term" value="F:ATP binding"/>
    <property type="evidence" value="ECO:0007669"/>
    <property type="project" value="UniProtKB-KW"/>
</dbReference>
<evidence type="ECO:0000256" key="4">
    <source>
        <dbReference type="PIRSR" id="PIRSR600407-2"/>
    </source>
</evidence>
<feature type="active site" description="Proton acceptor" evidence="3">
    <location>
        <position position="207"/>
    </location>
</feature>
<comment type="caution">
    <text evidence="7">The sequence shown here is derived from an EMBL/GenBank/DDBJ whole genome shotgun (WGS) entry which is preliminary data.</text>
</comment>
<dbReference type="OrthoDB" id="6372431at2759"/>
<reference evidence="7" key="1">
    <citation type="submission" date="2022-04" db="EMBL/GenBank/DDBJ databases">
        <title>Carnegiea gigantea Genome sequencing and assembly v2.</title>
        <authorList>
            <person name="Copetti D."/>
            <person name="Sanderson M.J."/>
            <person name="Burquez A."/>
            <person name="Wojciechowski M.F."/>
        </authorList>
    </citation>
    <scope>NUCLEOTIDE SEQUENCE</scope>
    <source>
        <strain evidence="7">SGP5-SGP5p</strain>
        <tissue evidence="7">Aerial part</tissue>
    </source>
</reference>
<comment type="similarity">
    <text evidence="1">Belongs to the GDA1/CD39 NTPase family.</text>
</comment>
<gene>
    <name evidence="7" type="ORF">Cgig2_031287</name>
</gene>
<evidence type="ECO:0000256" key="1">
    <source>
        <dbReference type="ARBA" id="ARBA00009283"/>
    </source>
</evidence>
<dbReference type="EMBL" id="JAKOGI010000077">
    <property type="protein sequence ID" value="KAJ8445474.1"/>
    <property type="molecule type" value="Genomic_DNA"/>
</dbReference>